<evidence type="ECO:0000313" key="2">
    <source>
        <dbReference type="Proteomes" id="UP000018727"/>
    </source>
</evidence>
<dbReference type="HOGENOM" id="CLU_3018994_0_0_10"/>
<protein>
    <submittedName>
        <fullName evidence="1">Uncharacterized protein</fullName>
    </submittedName>
</protein>
<reference evidence="1 2" key="1">
    <citation type="submission" date="2013-10" db="EMBL/GenBank/DDBJ databases">
        <title>The Genome Sequence of Prevotella nigrescens CC14M.</title>
        <authorList>
            <consortium name="The Broad Institute Genomics Platform"/>
            <person name="Earl A."/>
            <person name="Allen-Vercoe E."/>
            <person name="Daigneault M."/>
            <person name="Young S.K."/>
            <person name="Zeng Q."/>
            <person name="Gargeya S."/>
            <person name="Fitzgerald M."/>
            <person name="Abouelleil A."/>
            <person name="Alvarado L."/>
            <person name="Chapman S.B."/>
            <person name="Gainer-Dewar J."/>
            <person name="Goldberg J."/>
            <person name="Griggs A."/>
            <person name="Gujja S."/>
            <person name="Hansen M."/>
            <person name="Howarth C."/>
            <person name="Imamovic A."/>
            <person name="Ireland A."/>
            <person name="Larimer J."/>
            <person name="McCowan C."/>
            <person name="Murphy C."/>
            <person name="Pearson M."/>
            <person name="Poon T.W."/>
            <person name="Priest M."/>
            <person name="Roberts A."/>
            <person name="Saif S."/>
            <person name="Shea T."/>
            <person name="Sykes S."/>
            <person name="Wortman J."/>
            <person name="Nusbaum C."/>
            <person name="Birren B."/>
        </authorList>
    </citation>
    <scope>NUCLEOTIDE SEQUENCE [LARGE SCALE GENOMIC DNA]</scope>
    <source>
        <strain evidence="1 2">CC14M</strain>
    </source>
</reference>
<name>V8CMT5_9BACT</name>
<comment type="caution">
    <text evidence="1">The sequence shown here is derived from an EMBL/GenBank/DDBJ whole genome shotgun (WGS) entry which is preliminary data.</text>
</comment>
<organism evidence="1 2">
    <name type="scientific">Prevotella nigrescens CC14M</name>
    <dbReference type="NCBI Taxonomy" id="1073366"/>
    <lineage>
        <taxon>Bacteria</taxon>
        <taxon>Pseudomonadati</taxon>
        <taxon>Bacteroidota</taxon>
        <taxon>Bacteroidia</taxon>
        <taxon>Bacteroidales</taxon>
        <taxon>Prevotellaceae</taxon>
        <taxon>Prevotella</taxon>
    </lineage>
</organism>
<feature type="non-terminal residue" evidence="1">
    <location>
        <position position="57"/>
    </location>
</feature>
<proteinExistence type="predicted"/>
<sequence>MLITNLISRYMRLCKAAFSAEDGAKLNKSIQTNVMEMLFLLMVIPRRCNFTQMGRYG</sequence>
<dbReference type="AlphaFoldDB" id="V8CMT5"/>
<evidence type="ECO:0000313" key="1">
    <source>
        <dbReference type="EMBL" id="ETD28051.1"/>
    </source>
</evidence>
<dbReference type="EMBL" id="AZJH01000031">
    <property type="protein sequence ID" value="ETD28051.1"/>
    <property type="molecule type" value="Genomic_DNA"/>
</dbReference>
<gene>
    <name evidence="1" type="ORF">HMPREF1173_01965</name>
</gene>
<keyword evidence="2" id="KW-1185">Reference proteome</keyword>
<dbReference type="Proteomes" id="UP000018727">
    <property type="component" value="Unassembled WGS sequence"/>
</dbReference>
<accession>V8CMT5</accession>